<organism evidence="1 2">
    <name type="scientific">Castanea mollissima</name>
    <name type="common">Chinese chestnut</name>
    <dbReference type="NCBI Taxonomy" id="60419"/>
    <lineage>
        <taxon>Eukaryota</taxon>
        <taxon>Viridiplantae</taxon>
        <taxon>Streptophyta</taxon>
        <taxon>Embryophyta</taxon>
        <taxon>Tracheophyta</taxon>
        <taxon>Spermatophyta</taxon>
        <taxon>Magnoliopsida</taxon>
        <taxon>eudicotyledons</taxon>
        <taxon>Gunneridae</taxon>
        <taxon>Pentapetalae</taxon>
        <taxon>rosids</taxon>
        <taxon>fabids</taxon>
        <taxon>Fagales</taxon>
        <taxon>Fagaceae</taxon>
        <taxon>Castanea</taxon>
    </lineage>
</organism>
<evidence type="ECO:0000313" key="1">
    <source>
        <dbReference type="EMBL" id="KAF3972279.1"/>
    </source>
</evidence>
<dbReference type="AlphaFoldDB" id="A0A8J4RR40"/>
<dbReference type="OrthoDB" id="1751997at2759"/>
<dbReference type="EMBL" id="JRKL02000346">
    <property type="protein sequence ID" value="KAF3972279.1"/>
    <property type="molecule type" value="Genomic_DNA"/>
</dbReference>
<protein>
    <submittedName>
        <fullName evidence="1">Uncharacterized protein</fullName>
    </submittedName>
</protein>
<evidence type="ECO:0000313" key="2">
    <source>
        <dbReference type="Proteomes" id="UP000737018"/>
    </source>
</evidence>
<keyword evidence="2" id="KW-1185">Reference proteome</keyword>
<comment type="caution">
    <text evidence="1">The sequence shown here is derived from an EMBL/GenBank/DDBJ whole genome shotgun (WGS) entry which is preliminary data.</text>
</comment>
<dbReference type="Proteomes" id="UP000737018">
    <property type="component" value="Unassembled WGS sequence"/>
</dbReference>
<reference evidence="1" key="1">
    <citation type="submission" date="2020-03" db="EMBL/GenBank/DDBJ databases">
        <title>Castanea mollissima Vanexum genome sequencing.</title>
        <authorList>
            <person name="Staton M."/>
        </authorList>
    </citation>
    <scope>NUCLEOTIDE SEQUENCE</scope>
    <source>
        <tissue evidence="1">Leaf</tissue>
    </source>
</reference>
<accession>A0A8J4RR40</accession>
<gene>
    <name evidence="1" type="ORF">CMV_004193</name>
</gene>
<name>A0A8J4RR40_9ROSI</name>
<proteinExistence type="predicted"/>
<sequence length="248" mass="28500">MRVAQKENFNWVSSIPITTTATGILTFRDDEELEREIPISPKLLKAIEESRQQSEFIQHFSKFEYLWEEVMHSVKLKFIDLSCSKNLIGTPDFSALVKLSSSSKPLSQSCLYDESNSELAFTILYRYLQGLLSCKTNYETCTKRKEDVPITEFQIIVRGIPSWLTHQSVRNSISMELPFCGAVNGWDSLYMHCEESIWLFYLSRDDWFATVGNGESNVEEFNQKNTQCLIESFDGDDDDDDGGDDNDD</sequence>